<dbReference type="InterPro" id="IPR015943">
    <property type="entry name" value="WD40/YVTN_repeat-like_dom_sf"/>
</dbReference>
<dbReference type="RefSeq" id="WP_263370846.1">
    <property type="nucleotide sequence ID" value="NZ_JAGSYD010000002.1"/>
</dbReference>
<comment type="caution">
    <text evidence="1">The sequence shown here is derived from an EMBL/GenBank/DDBJ whole genome shotgun (WGS) entry which is preliminary data.</text>
</comment>
<evidence type="ECO:0000313" key="2">
    <source>
        <dbReference type="Proteomes" id="UP001596391"/>
    </source>
</evidence>
<sequence length="469" mass="47475">MFVASDRRASFSSAKASAYAAASFAAILLAGCGNTYRPVVAGSGPTGPAGQPTKYAVVLSNTGASASGLATFVDFSGDEVITSPSVQTAPNYLALNSGGSQAYVINAAGSLDTFASSSPNTLLTSDVQQVTLPSTTLPTNVSVMTIKNASASVFVPETGASKVAALNSSGQLLQEITTPALPQYVVGVDAATRLYILNANGTASGVEASSTAGLTTTATLTVGANPVYGVMTSDGYRAFVLNKGSQSISVINVTNNALDSTTPTISIPTVNDSNGNNIASNPVWADINPYTNELVVLSQGDGTHGGMVSIYNIPLCSAAAQSGNSTCNTSNPTDAANFGTLIATVPVGVNPTQVQVLRDTLSPRAYVTNSGNSSTNGSVSVVNLTSGTVTATIPVAADPTIGDTTALGQPYIYGVHPSTLAVTTGTPTGKVYITSTDSKYLTILYTETDVVTYHAPLYGTGVRVVITSP</sequence>
<dbReference type="Gene3D" id="2.130.10.10">
    <property type="entry name" value="YVTN repeat-like/Quinoprotein amine dehydrogenase"/>
    <property type="match status" value="2"/>
</dbReference>
<accession>A0ABW1ZEW2</accession>
<organism evidence="1 2">
    <name type="scientific">Granulicella cerasi</name>
    <dbReference type="NCBI Taxonomy" id="741063"/>
    <lineage>
        <taxon>Bacteria</taxon>
        <taxon>Pseudomonadati</taxon>
        <taxon>Acidobacteriota</taxon>
        <taxon>Terriglobia</taxon>
        <taxon>Terriglobales</taxon>
        <taxon>Acidobacteriaceae</taxon>
        <taxon>Granulicella</taxon>
    </lineage>
</organism>
<dbReference type="EMBL" id="JBHSWI010000001">
    <property type="protein sequence ID" value="MFC6647246.1"/>
    <property type="molecule type" value="Genomic_DNA"/>
</dbReference>
<dbReference type="InterPro" id="IPR011048">
    <property type="entry name" value="Haem_d1_sf"/>
</dbReference>
<gene>
    <name evidence="1" type="ORF">ACFQBQ_17050</name>
</gene>
<dbReference type="Proteomes" id="UP001596391">
    <property type="component" value="Unassembled WGS sequence"/>
</dbReference>
<dbReference type="PANTHER" id="PTHR47197">
    <property type="entry name" value="PROTEIN NIRF"/>
    <property type="match status" value="1"/>
</dbReference>
<name>A0ABW1ZEW2_9BACT</name>
<dbReference type="InterPro" id="IPR051200">
    <property type="entry name" value="Host-pathogen_enzymatic-act"/>
</dbReference>
<proteinExistence type="predicted"/>
<protein>
    <submittedName>
        <fullName evidence="1">YncE family protein</fullName>
    </submittedName>
</protein>
<dbReference type="SUPFAM" id="SSF63829">
    <property type="entry name" value="Calcium-dependent phosphotriesterase"/>
    <property type="match status" value="1"/>
</dbReference>
<keyword evidence="2" id="KW-1185">Reference proteome</keyword>
<dbReference type="PROSITE" id="PS51257">
    <property type="entry name" value="PROKAR_LIPOPROTEIN"/>
    <property type="match status" value="1"/>
</dbReference>
<evidence type="ECO:0000313" key="1">
    <source>
        <dbReference type="EMBL" id="MFC6647246.1"/>
    </source>
</evidence>
<dbReference type="PANTHER" id="PTHR47197:SF3">
    <property type="entry name" value="DIHYDRO-HEME D1 DEHYDROGENASE"/>
    <property type="match status" value="1"/>
</dbReference>
<dbReference type="SUPFAM" id="SSF51004">
    <property type="entry name" value="C-terminal (heme d1) domain of cytochrome cd1-nitrite reductase"/>
    <property type="match status" value="1"/>
</dbReference>
<reference evidence="2" key="1">
    <citation type="journal article" date="2019" name="Int. J. Syst. Evol. Microbiol.">
        <title>The Global Catalogue of Microorganisms (GCM) 10K type strain sequencing project: providing services to taxonomists for standard genome sequencing and annotation.</title>
        <authorList>
            <consortium name="The Broad Institute Genomics Platform"/>
            <consortium name="The Broad Institute Genome Sequencing Center for Infectious Disease"/>
            <person name="Wu L."/>
            <person name="Ma J."/>
        </authorList>
    </citation>
    <scope>NUCLEOTIDE SEQUENCE [LARGE SCALE GENOMIC DNA]</scope>
    <source>
        <strain evidence="2">CGMCC 1.16026</strain>
    </source>
</reference>